<accession>A0A0A2K9I0</accession>
<keyword evidence="3" id="KW-1185">Reference proteome</keyword>
<dbReference type="EMBL" id="JQGA01001632">
    <property type="protein sequence ID" value="KGO63548.1"/>
    <property type="molecule type" value="Genomic_DNA"/>
</dbReference>
<dbReference type="STRING" id="40296.A0A0A2K9I0"/>
<evidence type="ECO:0000256" key="1">
    <source>
        <dbReference type="SAM" id="MobiDB-lite"/>
    </source>
</evidence>
<dbReference type="HOGENOM" id="CLU_1133910_0_0_1"/>
<feature type="compositionally biased region" description="Polar residues" evidence="1">
    <location>
        <begin position="20"/>
        <end position="29"/>
    </location>
</feature>
<name>A0A0A2K9I0_PENIT</name>
<dbReference type="PhylomeDB" id="A0A0A2K9I0"/>
<protein>
    <submittedName>
        <fullName evidence="2">Uncharacterized protein</fullName>
    </submittedName>
</protein>
<evidence type="ECO:0000313" key="3">
    <source>
        <dbReference type="Proteomes" id="UP000030104"/>
    </source>
</evidence>
<evidence type="ECO:0000313" key="2">
    <source>
        <dbReference type="EMBL" id="KGO63548.1"/>
    </source>
</evidence>
<dbReference type="OrthoDB" id="3549294at2759"/>
<reference evidence="2 3" key="1">
    <citation type="journal article" date="2015" name="Mol. Plant Microbe Interact.">
        <title>Genome, transcriptome, and functional analyses of Penicillium expansum provide new insights into secondary metabolism and pathogenicity.</title>
        <authorList>
            <person name="Ballester A.R."/>
            <person name="Marcet-Houben M."/>
            <person name="Levin E."/>
            <person name="Sela N."/>
            <person name="Selma-Lazaro C."/>
            <person name="Carmona L."/>
            <person name="Wisniewski M."/>
            <person name="Droby S."/>
            <person name="Gonzalez-Candelas L."/>
            <person name="Gabaldon T."/>
        </authorList>
    </citation>
    <scope>NUCLEOTIDE SEQUENCE [LARGE SCALE GENOMIC DNA]</scope>
    <source>
        <strain evidence="2 3">PHI-1</strain>
    </source>
</reference>
<gene>
    <name evidence="2" type="ORF">PITC_049300</name>
</gene>
<dbReference type="AlphaFoldDB" id="A0A0A2K9I0"/>
<proteinExistence type="predicted"/>
<dbReference type="OMA" id="WMVRREG"/>
<organism evidence="2 3">
    <name type="scientific">Penicillium italicum</name>
    <name type="common">Blue mold</name>
    <dbReference type="NCBI Taxonomy" id="40296"/>
    <lineage>
        <taxon>Eukaryota</taxon>
        <taxon>Fungi</taxon>
        <taxon>Dikarya</taxon>
        <taxon>Ascomycota</taxon>
        <taxon>Pezizomycotina</taxon>
        <taxon>Eurotiomycetes</taxon>
        <taxon>Eurotiomycetidae</taxon>
        <taxon>Eurotiales</taxon>
        <taxon>Aspergillaceae</taxon>
        <taxon>Penicillium</taxon>
    </lineage>
</organism>
<feature type="region of interest" description="Disordered" evidence="1">
    <location>
        <begin position="1"/>
        <end position="30"/>
    </location>
</feature>
<dbReference type="Proteomes" id="UP000030104">
    <property type="component" value="Unassembled WGS sequence"/>
</dbReference>
<sequence length="277" mass="31906">MKASEPHDQHSYLMKDYDQEQSSFMSDSQSIDDEDWCPGDGVCPPEIQFQSCYQASLDSWSQAASSRDGALKSLEMHLKAFLGFLENVPPFFHEPPKNIDLTGGTKSPLVLRSSLHLKTTDHPRCSQQWKPIDYLQCLGFPLPTVYKTKIEEPVHSVTLATRELRPAYLTSIVLAWSYVLSSRWVEILQSAGEDCALFHVSGDSMIENFWELITQGRWLAWVKRGRAKSYSPWMLRGEDKSHNKRYLSQHSIRFDFAHAVHEQLRMGFGITEFIRRF</sequence>
<comment type="caution">
    <text evidence="2">The sequence shown here is derived from an EMBL/GenBank/DDBJ whole genome shotgun (WGS) entry which is preliminary data.</text>
</comment>
<feature type="compositionally biased region" description="Basic and acidic residues" evidence="1">
    <location>
        <begin position="1"/>
        <end position="18"/>
    </location>
</feature>